<evidence type="ECO:0000256" key="1">
    <source>
        <dbReference type="SAM" id="Coils"/>
    </source>
</evidence>
<keyword evidence="4" id="KW-1185">Reference proteome</keyword>
<proteinExistence type="predicted"/>
<organism evidence="3 4">
    <name type="scientific">Stylosanthes scabra</name>
    <dbReference type="NCBI Taxonomy" id="79078"/>
    <lineage>
        <taxon>Eukaryota</taxon>
        <taxon>Viridiplantae</taxon>
        <taxon>Streptophyta</taxon>
        <taxon>Embryophyta</taxon>
        <taxon>Tracheophyta</taxon>
        <taxon>Spermatophyta</taxon>
        <taxon>Magnoliopsida</taxon>
        <taxon>eudicotyledons</taxon>
        <taxon>Gunneridae</taxon>
        <taxon>Pentapetalae</taxon>
        <taxon>rosids</taxon>
        <taxon>fabids</taxon>
        <taxon>Fabales</taxon>
        <taxon>Fabaceae</taxon>
        <taxon>Papilionoideae</taxon>
        <taxon>50 kb inversion clade</taxon>
        <taxon>dalbergioids sensu lato</taxon>
        <taxon>Dalbergieae</taxon>
        <taxon>Pterocarpus clade</taxon>
        <taxon>Stylosanthes</taxon>
    </lineage>
</organism>
<evidence type="ECO:0000313" key="3">
    <source>
        <dbReference type="EMBL" id="MED6194218.1"/>
    </source>
</evidence>
<feature type="region of interest" description="Disordered" evidence="2">
    <location>
        <begin position="89"/>
        <end position="160"/>
    </location>
</feature>
<feature type="compositionally biased region" description="Polar residues" evidence="2">
    <location>
        <begin position="107"/>
        <end position="118"/>
    </location>
</feature>
<dbReference type="EMBL" id="JASCZI010211548">
    <property type="protein sequence ID" value="MED6194218.1"/>
    <property type="molecule type" value="Genomic_DNA"/>
</dbReference>
<protein>
    <submittedName>
        <fullName evidence="3">Uncharacterized protein</fullName>
    </submittedName>
</protein>
<evidence type="ECO:0000256" key="2">
    <source>
        <dbReference type="SAM" id="MobiDB-lite"/>
    </source>
</evidence>
<dbReference type="Proteomes" id="UP001341840">
    <property type="component" value="Unassembled WGS sequence"/>
</dbReference>
<keyword evidence="1" id="KW-0175">Coiled coil</keyword>
<name>A0ABU6XB96_9FABA</name>
<gene>
    <name evidence="3" type="ORF">PIB30_026479</name>
</gene>
<accession>A0ABU6XB96</accession>
<sequence length="453" mass="51648">MDAAIKSLTDKLQALEKELQDYSLYCKTIRANIATFKKSIHLRDKVPALEKELQDYSLHCKTIRANIATFKKSIQSLRKSNSELLRHEESVAEINRSNSGKRKREVASTSVMKNNQPKKAQLKASEESNPINQRKLIKRGSGDSPTTQRLVRDSRTSPNNCLSKEEMAAAITRIGSWTKENKDELGFYPILKDQITKVILFTNANQEDIELFFKCGLISSLIVFSDFKGKLNGLPKRLSEAAMLFLSIVNNNGEEDEGIILNFTSSQPVFGVNGELLVPSIHYIHMKKFHNRMFFPIKDHNNTCQFDGCFDPFQICGAIARVFQRSQGIQATSRIKVNAFQIGTEEESFLLISNKNEQINEKEYEAVSKFKIPFYALDGEFLSKAPHDLKRGICQLIQQNDDHNCIDCNKSKQLLTEEDNQREKIAESSRSRSMRLCNNKALTRMFTRNSNNK</sequence>
<reference evidence="3 4" key="1">
    <citation type="journal article" date="2023" name="Plants (Basel)">
        <title>Bridging the Gap: Combining Genomics and Transcriptomics Approaches to Understand Stylosanthes scabra, an Orphan Legume from the Brazilian Caatinga.</title>
        <authorList>
            <person name="Ferreira-Neto J.R.C."/>
            <person name="da Silva M.D."/>
            <person name="Binneck E."/>
            <person name="de Melo N.F."/>
            <person name="da Silva R.H."/>
            <person name="de Melo A.L.T.M."/>
            <person name="Pandolfi V."/>
            <person name="Bustamante F.O."/>
            <person name="Brasileiro-Vidal A.C."/>
            <person name="Benko-Iseppon A.M."/>
        </authorList>
    </citation>
    <scope>NUCLEOTIDE SEQUENCE [LARGE SCALE GENOMIC DNA]</scope>
    <source>
        <tissue evidence="3">Leaves</tissue>
    </source>
</reference>
<evidence type="ECO:0000313" key="4">
    <source>
        <dbReference type="Proteomes" id="UP001341840"/>
    </source>
</evidence>
<feature type="coiled-coil region" evidence="1">
    <location>
        <begin position="5"/>
        <end position="32"/>
    </location>
</feature>
<comment type="caution">
    <text evidence="3">The sequence shown here is derived from an EMBL/GenBank/DDBJ whole genome shotgun (WGS) entry which is preliminary data.</text>
</comment>